<dbReference type="Proteomes" id="UP000240957">
    <property type="component" value="Unassembled WGS sequence"/>
</dbReference>
<proteinExistence type="predicted"/>
<feature type="transmembrane region" description="Helical" evidence="1">
    <location>
        <begin position="7"/>
        <end position="30"/>
    </location>
</feature>
<evidence type="ECO:0000313" key="3">
    <source>
        <dbReference type="Proteomes" id="UP000240957"/>
    </source>
</evidence>
<feature type="transmembrane region" description="Helical" evidence="1">
    <location>
        <begin position="50"/>
        <end position="71"/>
    </location>
</feature>
<keyword evidence="1" id="KW-0812">Transmembrane</keyword>
<comment type="caution">
    <text evidence="2">The sequence shown here is derived from an EMBL/GenBank/DDBJ whole genome shotgun (WGS) entry which is preliminary data.</text>
</comment>
<keyword evidence="1" id="KW-0472">Membrane</keyword>
<accession>A0A371YQZ5</accession>
<sequence length="77" mass="8873">MLIESKIFLFIAVVFMGIGFYTALTAAYQSDADFGEEYPQDRWKELFCKIMIFLGVICLLCSLGLFVYQILIDLKMI</sequence>
<evidence type="ECO:0000313" key="2">
    <source>
        <dbReference type="EMBL" id="RFC83764.1"/>
    </source>
</evidence>
<name>A0A371YQZ5_9GAMM</name>
<organism evidence="2 3">
    <name type="scientific">Acinetobacter sichuanensis</name>
    <dbReference type="NCBI Taxonomy" id="2136183"/>
    <lineage>
        <taxon>Bacteria</taxon>
        <taxon>Pseudomonadati</taxon>
        <taxon>Pseudomonadota</taxon>
        <taxon>Gammaproteobacteria</taxon>
        <taxon>Moraxellales</taxon>
        <taxon>Moraxellaceae</taxon>
        <taxon>Acinetobacter</taxon>
    </lineage>
</organism>
<dbReference type="EMBL" id="PYIX02000013">
    <property type="protein sequence ID" value="RFC83764.1"/>
    <property type="molecule type" value="Genomic_DNA"/>
</dbReference>
<reference evidence="2 3" key="1">
    <citation type="submission" date="2018-08" db="EMBL/GenBank/DDBJ databases">
        <title>The draft genome of Acinetobacter sichuanensis strain WCHAc060041.</title>
        <authorList>
            <person name="Qin J."/>
            <person name="Feng Y."/>
            <person name="Zong Z."/>
        </authorList>
    </citation>
    <scope>NUCLEOTIDE SEQUENCE [LARGE SCALE GENOMIC DNA]</scope>
    <source>
        <strain evidence="2 3">WCHAc060041</strain>
    </source>
</reference>
<protein>
    <submittedName>
        <fullName evidence="2">Uncharacterized protein</fullName>
    </submittedName>
</protein>
<keyword evidence="1" id="KW-1133">Transmembrane helix</keyword>
<gene>
    <name evidence="2" type="ORF">C9E89_009890</name>
</gene>
<dbReference type="AlphaFoldDB" id="A0A371YQZ5"/>
<evidence type="ECO:0000256" key="1">
    <source>
        <dbReference type="SAM" id="Phobius"/>
    </source>
</evidence>